<sequence>MRFSLATILMATSLVAATPTPKERVVIMLESDATSKHHKASKAVSEICFLACFPSKPNCAEGWYAKEMGDCWTCCKDTGEEFLEAMLL</sequence>
<keyword evidence="1" id="KW-0732">Signal</keyword>
<protein>
    <submittedName>
        <fullName evidence="2">Uncharacterized protein</fullName>
    </submittedName>
</protein>
<evidence type="ECO:0000313" key="2">
    <source>
        <dbReference type="EMBL" id="KAF2796040.1"/>
    </source>
</evidence>
<dbReference type="AlphaFoldDB" id="A0A6A6XHP9"/>
<name>A0A6A6XHP9_9PLEO</name>
<dbReference type="EMBL" id="MU001841">
    <property type="protein sequence ID" value="KAF2796040.1"/>
    <property type="molecule type" value="Genomic_DNA"/>
</dbReference>
<evidence type="ECO:0000313" key="3">
    <source>
        <dbReference type="Proteomes" id="UP000799757"/>
    </source>
</evidence>
<feature type="signal peptide" evidence="1">
    <location>
        <begin position="1"/>
        <end position="17"/>
    </location>
</feature>
<keyword evidence="3" id="KW-1185">Reference proteome</keyword>
<dbReference type="OrthoDB" id="3800029at2759"/>
<feature type="chain" id="PRO_5025573024" evidence="1">
    <location>
        <begin position="18"/>
        <end position="88"/>
    </location>
</feature>
<accession>A0A6A6XHP9</accession>
<evidence type="ECO:0000256" key="1">
    <source>
        <dbReference type="SAM" id="SignalP"/>
    </source>
</evidence>
<organism evidence="2 3">
    <name type="scientific">Melanomma pulvis-pyrius CBS 109.77</name>
    <dbReference type="NCBI Taxonomy" id="1314802"/>
    <lineage>
        <taxon>Eukaryota</taxon>
        <taxon>Fungi</taxon>
        <taxon>Dikarya</taxon>
        <taxon>Ascomycota</taxon>
        <taxon>Pezizomycotina</taxon>
        <taxon>Dothideomycetes</taxon>
        <taxon>Pleosporomycetidae</taxon>
        <taxon>Pleosporales</taxon>
        <taxon>Melanommataceae</taxon>
        <taxon>Melanomma</taxon>
    </lineage>
</organism>
<dbReference type="Proteomes" id="UP000799757">
    <property type="component" value="Unassembled WGS sequence"/>
</dbReference>
<gene>
    <name evidence="2" type="ORF">K505DRAFT_373498</name>
</gene>
<proteinExistence type="predicted"/>
<reference evidence="2" key="1">
    <citation type="journal article" date="2020" name="Stud. Mycol.">
        <title>101 Dothideomycetes genomes: a test case for predicting lifestyles and emergence of pathogens.</title>
        <authorList>
            <person name="Haridas S."/>
            <person name="Albert R."/>
            <person name="Binder M."/>
            <person name="Bloem J."/>
            <person name="Labutti K."/>
            <person name="Salamov A."/>
            <person name="Andreopoulos B."/>
            <person name="Baker S."/>
            <person name="Barry K."/>
            <person name="Bills G."/>
            <person name="Bluhm B."/>
            <person name="Cannon C."/>
            <person name="Castanera R."/>
            <person name="Culley D."/>
            <person name="Daum C."/>
            <person name="Ezra D."/>
            <person name="Gonzalez J."/>
            <person name="Henrissat B."/>
            <person name="Kuo A."/>
            <person name="Liang C."/>
            <person name="Lipzen A."/>
            <person name="Lutzoni F."/>
            <person name="Magnuson J."/>
            <person name="Mondo S."/>
            <person name="Nolan M."/>
            <person name="Ohm R."/>
            <person name="Pangilinan J."/>
            <person name="Park H.-J."/>
            <person name="Ramirez L."/>
            <person name="Alfaro M."/>
            <person name="Sun H."/>
            <person name="Tritt A."/>
            <person name="Yoshinaga Y."/>
            <person name="Zwiers L.-H."/>
            <person name="Turgeon B."/>
            <person name="Goodwin S."/>
            <person name="Spatafora J."/>
            <person name="Crous P."/>
            <person name="Grigoriev I."/>
        </authorList>
    </citation>
    <scope>NUCLEOTIDE SEQUENCE</scope>
    <source>
        <strain evidence="2">CBS 109.77</strain>
    </source>
</reference>